<feature type="region of interest" description="Disordered" evidence="1">
    <location>
        <begin position="913"/>
        <end position="978"/>
    </location>
</feature>
<feature type="compositionally biased region" description="Basic and acidic residues" evidence="1">
    <location>
        <begin position="324"/>
        <end position="342"/>
    </location>
</feature>
<dbReference type="Proteomes" id="UP001164286">
    <property type="component" value="Unassembled WGS sequence"/>
</dbReference>
<feature type="region of interest" description="Disordered" evidence="1">
    <location>
        <begin position="291"/>
        <end position="413"/>
    </location>
</feature>
<feature type="compositionally biased region" description="Low complexity" evidence="1">
    <location>
        <begin position="478"/>
        <end position="487"/>
    </location>
</feature>
<reference evidence="2" key="1">
    <citation type="journal article" date="2022" name="G3 (Bethesda)">
        <title>High quality genome of the basidiomycete yeast Dioszegia hungarica PDD-24b-2 isolated from cloud water.</title>
        <authorList>
            <person name="Jarrige D."/>
            <person name="Haridas S."/>
            <person name="Bleykasten-Grosshans C."/>
            <person name="Joly M."/>
            <person name="Nadalig T."/>
            <person name="Sancelme M."/>
            <person name="Vuilleumier S."/>
            <person name="Grigoriev I.V."/>
            <person name="Amato P."/>
            <person name="Bringel F."/>
        </authorList>
    </citation>
    <scope>NUCLEOTIDE SEQUENCE</scope>
    <source>
        <strain evidence="2">PDD-24b-2</strain>
    </source>
</reference>
<feature type="compositionally biased region" description="Low complexity" evidence="1">
    <location>
        <begin position="372"/>
        <end position="394"/>
    </location>
</feature>
<keyword evidence="3" id="KW-1185">Reference proteome</keyword>
<feature type="compositionally biased region" description="Polar residues" evidence="1">
    <location>
        <begin position="579"/>
        <end position="590"/>
    </location>
</feature>
<protein>
    <recommendedName>
        <fullName evidence="4">CRIB domain-containing protein</fullName>
    </recommendedName>
</protein>
<evidence type="ECO:0000313" key="3">
    <source>
        <dbReference type="Proteomes" id="UP001164286"/>
    </source>
</evidence>
<dbReference type="RefSeq" id="XP_052945363.1">
    <property type="nucleotide sequence ID" value="XM_053088615.1"/>
</dbReference>
<sequence>METDWEAKERQRREDKHVPFQAYHTPPLNPSSPTLHTPRRPAIPRSSSSSALDTPLSASSSSGRKKTLWGQQSTPPSTSSTPASLPHLMPTRKPASGPSMPTSSIGREAMSESGSMQGSPAPGLTKKRSSGQLLASFGKGLSRVGSVMKRTPNKTATADVALSPTSTPLRPTPTRQGSRLGLSKQGSIRRQVQQGSWRGKRAETGPEAVQEEDEEGGDGYRDMGWQPDAGPGGVVDVGDEGIGLPFNVTHELHVTPGLHGMPTAWHQELKAAGMTDAQLLMIAAARQRQAAVTLKPVRTGSTRRPSQRRKKSSNGEISPQVYDPIKEQAVGRDGVTRIRLSDKPATSSPRSKLPALTHLDDVRPSMDGFQTASPGANASAGPSRSSSLHPSPIGSRPPSAFASPTRRGSSKRLSDQLRGFASIELDAVGSWADDLLGMVGEDSGKQSRGKEMGEEPAPPVSAFTAGQAKSPKPPSPRSPLRSAAIRRVPVPETSGAPRCSTEAPHPQSPTSSYSHAAKHTRQPSSSRSATSNRTAQEPGSCETLGAAPVETPFTPDQPTPIPRTGHGVVSAEYTTPMMSMTHSHSQSLSTAEDLEVRTPSTSENDDGRPPVSAALFPASDQRCHGTEGTGWVTPKKPGSGSGRDALGRLGGPIELSIQSSLTPTKPLPKDADNPISPRSQRFEDLEADYDLSIPSPLRPPPNPHFSLPASAASDAEDDYFDPNSFSGMPEPGSPILKPADLKLIGAERYGGLASRGTSDDEHHHNSDVPKDRDRERMEGMRGSGLDSRKQSEGSIIMIHPYSPSELKGRGSRIGSEASAYSHPGSRQGSESSGHPHSRKASAAGSRKDSGGSNLALGAAIPEVHPRTPALVMAPHRLSFPSVIAGGIPASPQAPALPLPKSDLEPVMPQIDEQELKPDSPHSEEDHLSPLPPHPPLLQHLSHRTSARSLRSSSAQALHGQMEDPRGSMAYSTFSGESEDYSRDSLLGARVLTAQKQVLGGQDVGRMSVWSLSGYMGDEAGAEEDGGDASRVGEGVKAKDRHLRVRQL</sequence>
<feature type="compositionally biased region" description="Low complexity" evidence="1">
    <location>
        <begin position="946"/>
        <end position="958"/>
    </location>
</feature>
<feature type="compositionally biased region" description="Low complexity" evidence="1">
    <location>
        <begin position="524"/>
        <end position="535"/>
    </location>
</feature>
<dbReference type="GeneID" id="77727820"/>
<evidence type="ECO:0000256" key="1">
    <source>
        <dbReference type="SAM" id="MobiDB-lite"/>
    </source>
</evidence>
<feature type="region of interest" description="Disordered" evidence="1">
    <location>
        <begin position="1"/>
        <end position="231"/>
    </location>
</feature>
<gene>
    <name evidence="2" type="ORF">MKK02DRAFT_32973</name>
</gene>
<feature type="compositionally biased region" description="Basic and acidic residues" evidence="1">
    <location>
        <begin position="442"/>
        <end position="453"/>
    </location>
</feature>
<feature type="compositionally biased region" description="Basic and acidic residues" evidence="1">
    <location>
        <begin position="757"/>
        <end position="779"/>
    </location>
</feature>
<dbReference type="EMBL" id="JAKWFO010000005">
    <property type="protein sequence ID" value="KAI9635586.1"/>
    <property type="molecule type" value="Genomic_DNA"/>
</dbReference>
<feature type="compositionally biased region" description="Basic and acidic residues" evidence="1">
    <location>
        <begin position="913"/>
        <end position="927"/>
    </location>
</feature>
<name>A0AA38H8U5_9TREE</name>
<feature type="compositionally biased region" description="Polar residues" evidence="1">
    <location>
        <begin position="184"/>
        <end position="196"/>
    </location>
</feature>
<organism evidence="2 3">
    <name type="scientific">Dioszegia hungarica</name>
    <dbReference type="NCBI Taxonomy" id="4972"/>
    <lineage>
        <taxon>Eukaryota</taxon>
        <taxon>Fungi</taxon>
        <taxon>Dikarya</taxon>
        <taxon>Basidiomycota</taxon>
        <taxon>Agaricomycotina</taxon>
        <taxon>Tremellomycetes</taxon>
        <taxon>Tremellales</taxon>
        <taxon>Bulleribasidiaceae</taxon>
        <taxon>Dioszegia</taxon>
    </lineage>
</organism>
<dbReference type="InterPro" id="IPR036936">
    <property type="entry name" value="CRIB_dom_sf"/>
</dbReference>
<comment type="caution">
    <text evidence="2">The sequence shown here is derived from an EMBL/GenBank/DDBJ whole genome shotgun (WGS) entry which is preliminary data.</text>
</comment>
<dbReference type="Gene3D" id="3.90.810.10">
    <property type="entry name" value="CRIB domain"/>
    <property type="match status" value="1"/>
</dbReference>
<feature type="region of interest" description="Disordered" evidence="1">
    <location>
        <begin position="439"/>
        <end position="567"/>
    </location>
</feature>
<feature type="region of interest" description="Disordered" evidence="1">
    <location>
        <begin position="1019"/>
        <end position="1047"/>
    </location>
</feature>
<dbReference type="AlphaFoldDB" id="A0AA38H8U5"/>
<evidence type="ECO:0000313" key="2">
    <source>
        <dbReference type="EMBL" id="KAI9635586.1"/>
    </source>
</evidence>
<accession>A0AA38H8U5</accession>
<feature type="compositionally biased region" description="Low complexity" evidence="1">
    <location>
        <begin position="43"/>
        <end position="62"/>
    </location>
</feature>
<feature type="compositionally biased region" description="Basic and acidic residues" evidence="1">
    <location>
        <begin position="1"/>
        <end position="18"/>
    </location>
</feature>
<feature type="compositionally biased region" description="Low complexity" evidence="1">
    <location>
        <begin position="162"/>
        <end position="175"/>
    </location>
</feature>
<proteinExistence type="predicted"/>
<feature type="region of interest" description="Disordered" evidence="1">
    <location>
        <begin position="579"/>
        <end position="855"/>
    </location>
</feature>
<evidence type="ECO:0008006" key="4">
    <source>
        <dbReference type="Google" id="ProtNLM"/>
    </source>
</evidence>
<feature type="compositionally biased region" description="Basic residues" evidence="1">
    <location>
        <begin position="1038"/>
        <end position="1047"/>
    </location>
</feature>
<feature type="compositionally biased region" description="Low complexity" evidence="1">
    <location>
        <begin position="73"/>
        <end position="82"/>
    </location>
</feature>
<feature type="compositionally biased region" description="Polar residues" evidence="1">
    <location>
        <begin position="824"/>
        <end position="834"/>
    </location>
</feature>